<evidence type="ECO:0000313" key="2">
    <source>
        <dbReference type="Proteomes" id="UP000218628"/>
    </source>
</evidence>
<reference evidence="2" key="1">
    <citation type="submission" date="2017-09" db="EMBL/GenBank/DDBJ databases">
        <title>FDA dAtabase for Regulatory Grade micrObial Sequences (FDA-ARGOS): Supporting development and validation of Infectious Disease Dx tests.</title>
        <authorList>
            <person name="Minogue T."/>
            <person name="Wolcott M."/>
            <person name="Wasieloski L."/>
            <person name="Aguilar W."/>
            <person name="Moore D."/>
            <person name="Tallon L."/>
            <person name="Sadzewicz L."/>
            <person name="Ott S."/>
            <person name="Zhao X."/>
            <person name="Nagaraj S."/>
            <person name="Vavikolanu K."/>
            <person name="Aluvathingal J."/>
            <person name="Nadendla S."/>
            <person name="Sichtig H."/>
        </authorList>
    </citation>
    <scope>NUCLEOTIDE SEQUENCE [LARGE SCALE GENOMIC DNA]</scope>
    <source>
        <strain evidence="2">FDAARGOS_369</strain>
    </source>
</reference>
<organism evidence="1 2">
    <name type="scientific">Rothia mucilaginosa</name>
    <dbReference type="NCBI Taxonomy" id="43675"/>
    <lineage>
        <taxon>Bacteria</taxon>
        <taxon>Bacillati</taxon>
        <taxon>Actinomycetota</taxon>
        <taxon>Actinomycetes</taxon>
        <taxon>Micrococcales</taxon>
        <taxon>Micrococcaceae</taxon>
        <taxon>Rothia</taxon>
    </lineage>
</organism>
<sequence>MATGFGIPNDMVGNGTTPEDIQTITAAEYPEAGVISGCEVTGTSTMKYKVAGGAVVIHLSPGRAVRVPVLAQELTTQPAPATGTRTEYVYVKQNTLQDGGNIHATVGIGSSVPSNAVMLSKREIRAGMTSTSAAPEAGNIVYSRPVGGLLGLLHHSWYVDRSAVNGGEYRRGEGTFYVPTDRNIDIRLSSSVSNAVGGGNNASARREDVGSVTYEIWLDDKKILSRERGYSNVFDTEDFARIWTVKAGVHRIYYKVRHQWGHPWWMVRDNAAGDQLAVVDMGVAKE</sequence>
<evidence type="ECO:0000313" key="1">
    <source>
        <dbReference type="EMBL" id="ATF62296.1"/>
    </source>
</evidence>
<gene>
    <name evidence="1" type="ORF">CO690_00840</name>
</gene>
<protein>
    <submittedName>
        <fullName evidence="1">Uncharacterized protein</fullName>
    </submittedName>
</protein>
<dbReference type="Proteomes" id="UP000218628">
    <property type="component" value="Chromosome"/>
</dbReference>
<dbReference type="AlphaFoldDB" id="A0A291DCS2"/>
<dbReference type="RefSeq" id="WP_070600072.1">
    <property type="nucleotide sequence ID" value="NZ_CAUUYP010000018.1"/>
</dbReference>
<dbReference type="EMBL" id="CP023510">
    <property type="protein sequence ID" value="ATF62296.1"/>
    <property type="molecule type" value="Genomic_DNA"/>
</dbReference>
<name>A0A291DCS2_9MICC</name>
<accession>A0A291DCS2</accession>
<proteinExistence type="predicted"/>